<proteinExistence type="predicted"/>
<accession>J9G1H0</accession>
<evidence type="ECO:0008006" key="2">
    <source>
        <dbReference type="Google" id="ProtNLM"/>
    </source>
</evidence>
<evidence type="ECO:0000313" key="1">
    <source>
        <dbReference type="EMBL" id="EJW93434.1"/>
    </source>
</evidence>
<organism evidence="1">
    <name type="scientific">gut metagenome</name>
    <dbReference type="NCBI Taxonomy" id="749906"/>
    <lineage>
        <taxon>unclassified sequences</taxon>
        <taxon>metagenomes</taxon>
        <taxon>organismal metagenomes</taxon>
    </lineage>
</organism>
<gene>
    <name evidence="1" type="ORF">EVA_18460</name>
</gene>
<protein>
    <recommendedName>
        <fullName evidence="2">GNAT family N-acetyltransferase</fullName>
    </recommendedName>
</protein>
<sequence length="50" mass="5854">MEIRIQSLEEMPAAAEAFIQAMDQSYRFCFLWQDGSWQDNFYKAVCEALA</sequence>
<reference evidence="1" key="1">
    <citation type="journal article" date="2012" name="PLoS ONE">
        <title>Gene sets for utilization of primary and secondary nutrition supplies in the distal gut of endangered iberian lynx.</title>
        <authorList>
            <person name="Alcaide M."/>
            <person name="Messina E."/>
            <person name="Richter M."/>
            <person name="Bargiela R."/>
            <person name="Peplies J."/>
            <person name="Huws S.A."/>
            <person name="Newbold C.J."/>
            <person name="Golyshin P.N."/>
            <person name="Simon M.A."/>
            <person name="Lopez G."/>
            <person name="Yakimov M.M."/>
            <person name="Ferrer M."/>
        </authorList>
    </citation>
    <scope>NUCLEOTIDE SEQUENCE</scope>
</reference>
<name>J9G1H0_9ZZZZ</name>
<dbReference type="EMBL" id="AMCI01006977">
    <property type="protein sequence ID" value="EJW93434.1"/>
    <property type="molecule type" value="Genomic_DNA"/>
</dbReference>
<dbReference type="AlphaFoldDB" id="J9G1H0"/>
<comment type="caution">
    <text evidence="1">The sequence shown here is derived from an EMBL/GenBank/DDBJ whole genome shotgun (WGS) entry which is preliminary data.</text>
</comment>